<dbReference type="InterPro" id="IPR036388">
    <property type="entry name" value="WH-like_DNA-bd_sf"/>
</dbReference>
<dbReference type="InterPro" id="IPR008327">
    <property type="entry name" value="Sig_transdc_resp-reg_antiterm"/>
</dbReference>
<keyword evidence="7" id="KW-1185">Reference proteome</keyword>
<accession>A0A6N3SSV6</accession>
<proteinExistence type="predicted"/>
<protein>
    <submittedName>
        <fullName evidence="4">Two component transcriptional regulator</fullName>
    </submittedName>
    <submittedName>
        <fullName evidence="5">Two-component system response regulator</fullName>
    </submittedName>
</protein>
<dbReference type="EMBL" id="BAMV01000004">
    <property type="protein sequence ID" value="GAN59383.1"/>
    <property type="molecule type" value="Genomic_DNA"/>
</dbReference>
<evidence type="ECO:0000313" key="4">
    <source>
        <dbReference type="EMBL" id="GAN59383.1"/>
    </source>
</evidence>
<organism evidence="4 6">
    <name type="scientific">Acetobacter cibinongensis</name>
    <dbReference type="NCBI Taxonomy" id="146475"/>
    <lineage>
        <taxon>Bacteria</taxon>
        <taxon>Pseudomonadati</taxon>
        <taxon>Pseudomonadota</taxon>
        <taxon>Alphaproteobacteria</taxon>
        <taxon>Acetobacterales</taxon>
        <taxon>Acetobacteraceae</taxon>
        <taxon>Acetobacter</taxon>
    </lineage>
</organism>
<keyword evidence="1" id="KW-0597">Phosphoprotein</keyword>
<dbReference type="Pfam" id="PF03861">
    <property type="entry name" value="ANTAR"/>
    <property type="match status" value="1"/>
</dbReference>
<evidence type="ECO:0000259" key="2">
    <source>
        <dbReference type="PROSITE" id="PS50110"/>
    </source>
</evidence>
<dbReference type="Proteomes" id="UP000321891">
    <property type="component" value="Unassembled WGS sequence"/>
</dbReference>
<comment type="caution">
    <text evidence="4">The sequence shown here is derived from an EMBL/GenBank/DDBJ whole genome shotgun (WGS) entry which is preliminary data.</text>
</comment>
<evidence type="ECO:0000313" key="7">
    <source>
        <dbReference type="Proteomes" id="UP000321891"/>
    </source>
</evidence>
<evidence type="ECO:0000256" key="1">
    <source>
        <dbReference type="PROSITE-ProRule" id="PRU00169"/>
    </source>
</evidence>
<feature type="domain" description="ANTAR" evidence="3">
    <location>
        <begin position="124"/>
        <end position="185"/>
    </location>
</feature>
<gene>
    <name evidence="4" type="ORF">Abci_004_010</name>
    <name evidence="5" type="ORF">ACI01nite_23290</name>
</gene>
<feature type="modified residue" description="4-aspartylphosphate" evidence="1">
    <location>
        <position position="53"/>
    </location>
</feature>
<dbReference type="GO" id="GO:0000160">
    <property type="term" value="P:phosphorelay signal transduction system"/>
    <property type="evidence" value="ECO:0007669"/>
    <property type="project" value="InterPro"/>
</dbReference>
<dbReference type="CDD" id="cd00156">
    <property type="entry name" value="REC"/>
    <property type="match status" value="1"/>
</dbReference>
<dbReference type="SUPFAM" id="SSF52172">
    <property type="entry name" value="CheY-like"/>
    <property type="match status" value="1"/>
</dbReference>
<reference evidence="5 7" key="2">
    <citation type="submission" date="2019-07" db="EMBL/GenBank/DDBJ databases">
        <title>Whole genome shotgun sequence of Acetobacter cibinongensis NBRC 16605.</title>
        <authorList>
            <person name="Hosoyama A."/>
            <person name="Uohara A."/>
            <person name="Ohji S."/>
            <person name="Ichikawa N."/>
        </authorList>
    </citation>
    <scope>NUCLEOTIDE SEQUENCE [LARGE SCALE GENOMIC DNA]</scope>
    <source>
        <strain evidence="5 7">NBRC 16605</strain>
    </source>
</reference>
<evidence type="ECO:0000313" key="6">
    <source>
        <dbReference type="Proteomes" id="UP000032671"/>
    </source>
</evidence>
<dbReference type="InterPro" id="IPR011006">
    <property type="entry name" value="CheY-like_superfamily"/>
</dbReference>
<reference evidence="4 6" key="1">
    <citation type="submission" date="2012-11" db="EMBL/GenBank/DDBJ databases">
        <title>Whole genome sequence of Acetobacter cibinongensis 4H-1.</title>
        <authorList>
            <person name="Azuma Y."/>
            <person name="Higashiura N."/>
            <person name="Hirakawa H."/>
            <person name="Matsushita K."/>
        </authorList>
    </citation>
    <scope>NUCLEOTIDE SEQUENCE [LARGE SCALE GENOMIC DNA]</scope>
    <source>
        <strain evidence="4 6">4H-1</strain>
    </source>
</reference>
<dbReference type="SMART" id="SM01012">
    <property type="entry name" value="ANTAR"/>
    <property type="match status" value="1"/>
</dbReference>
<evidence type="ECO:0000259" key="3">
    <source>
        <dbReference type="PROSITE" id="PS50921"/>
    </source>
</evidence>
<sequence length="194" mass="21780">MMKVLLADENSHRAGALARLLEADNSLDVILLNPHASLIDAVRCHAPDIVLVDISRADRDALDSVRALAASPLERPVALFVDEDDESLMEDAFAAGVCSYNVLDTPVKNVKPLLRSAIALYHRFKKTNAELLAAKKTLSERETIDRAKLLFMKHERCKEEEAYRWFRKQAMQHSRKIIDIASEYLSNNAGKPVE</sequence>
<dbReference type="PROSITE" id="PS50110">
    <property type="entry name" value="RESPONSE_REGULATORY"/>
    <property type="match status" value="1"/>
</dbReference>
<dbReference type="STRING" id="1231339.Abci_004_010"/>
<dbReference type="PROSITE" id="PS50921">
    <property type="entry name" value="ANTAR"/>
    <property type="match status" value="1"/>
</dbReference>
<dbReference type="Gene3D" id="3.40.50.2300">
    <property type="match status" value="1"/>
</dbReference>
<name>A0A0D6N1E5_9PROT</name>
<dbReference type="InterPro" id="IPR001789">
    <property type="entry name" value="Sig_transdc_resp-reg_receiver"/>
</dbReference>
<accession>A0A0D6N1E5</accession>
<dbReference type="Proteomes" id="UP000032671">
    <property type="component" value="Unassembled WGS sequence"/>
</dbReference>
<dbReference type="PIRSF" id="PIRSF036382">
    <property type="entry name" value="RR_antiterm"/>
    <property type="match status" value="1"/>
</dbReference>
<dbReference type="AlphaFoldDB" id="A0A0D6N1E5"/>
<dbReference type="Gene3D" id="1.10.10.10">
    <property type="entry name" value="Winged helix-like DNA-binding domain superfamily/Winged helix DNA-binding domain"/>
    <property type="match status" value="1"/>
</dbReference>
<dbReference type="GO" id="GO:0003723">
    <property type="term" value="F:RNA binding"/>
    <property type="evidence" value="ECO:0007669"/>
    <property type="project" value="InterPro"/>
</dbReference>
<dbReference type="EMBL" id="BJVU01000012">
    <property type="protein sequence ID" value="GEL59727.1"/>
    <property type="molecule type" value="Genomic_DNA"/>
</dbReference>
<evidence type="ECO:0000313" key="5">
    <source>
        <dbReference type="EMBL" id="GEL59727.1"/>
    </source>
</evidence>
<dbReference type="InterPro" id="IPR005561">
    <property type="entry name" value="ANTAR"/>
</dbReference>
<feature type="domain" description="Response regulatory" evidence="2">
    <location>
        <begin position="3"/>
        <end position="118"/>
    </location>
</feature>